<dbReference type="AlphaFoldDB" id="A0A2P2JVZ2"/>
<proteinExistence type="predicted"/>
<dbReference type="EMBL" id="GGEC01017164">
    <property type="protein sequence ID" value="MBW97647.1"/>
    <property type="molecule type" value="Transcribed_RNA"/>
</dbReference>
<protein>
    <submittedName>
        <fullName evidence="1">Uncharacterized protein</fullName>
    </submittedName>
</protein>
<name>A0A2P2JVZ2_RHIMU</name>
<reference evidence="1" key="1">
    <citation type="submission" date="2018-02" db="EMBL/GenBank/DDBJ databases">
        <title>Rhizophora mucronata_Transcriptome.</title>
        <authorList>
            <person name="Meera S.P."/>
            <person name="Sreeshan A."/>
            <person name="Augustine A."/>
        </authorList>
    </citation>
    <scope>NUCLEOTIDE SEQUENCE</scope>
    <source>
        <tissue evidence="1">Leaf</tissue>
    </source>
</reference>
<sequence>MNRWSVVLKSPNPRTKTMIRDLTASVSTKRRHPQLQQPLYAMAWLLGPRCRLGLISISIRWGQILVSLGLLI</sequence>
<evidence type="ECO:0000313" key="1">
    <source>
        <dbReference type="EMBL" id="MBW97647.1"/>
    </source>
</evidence>
<accession>A0A2P2JVZ2</accession>
<organism evidence="1">
    <name type="scientific">Rhizophora mucronata</name>
    <name type="common">Asiatic mangrove</name>
    <dbReference type="NCBI Taxonomy" id="61149"/>
    <lineage>
        <taxon>Eukaryota</taxon>
        <taxon>Viridiplantae</taxon>
        <taxon>Streptophyta</taxon>
        <taxon>Embryophyta</taxon>
        <taxon>Tracheophyta</taxon>
        <taxon>Spermatophyta</taxon>
        <taxon>Magnoliopsida</taxon>
        <taxon>eudicotyledons</taxon>
        <taxon>Gunneridae</taxon>
        <taxon>Pentapetalae</taxon>
        <taxon>rosids</taxon>
        <taxon>fabids</taxon>
        <taxon>Malpighiales</taxon>
        <taxon>Rhizophoraceae</taxon>
        <taxon>Rhizophora</taxon>
    </lineage>
</organism>